<protein>
    <recommendedName>
        <fullName evidence="4">Methyltransferase</fullName>
    </recommendedName>
</protein>
<proteinExistence type="inferred from homology"/>
<accession>A0A8H7K9H8</accession>
<dbReference type="PANTHER" id="PTHR34598:SF3">
    <property type="entry name" value="OXIDOREDUCTASE AN1597"/>
    <property type="match status" value="1"/>
</dbReference>
<dbReference type="EMBL" id="JADCTT010000018">
    <property type="protein sequence ID" value="KAF9742988.1"/>
    <property type="molecule type" value="Genomic_DNA"/>
</dbReference>
<dbReference type="Proteomes" id="UP000616885">
    <property type="component" value="Unassembled WGS sequence"/>
</dbReference>
<dbReference type="NCBIfam" id="NF041278">
    <property type="entry name" value="CmcJ_NvfI_EfuI"/>
    <property type="match status" value="1"/>
</dbReference>
<sequence>MSDPVLTTTVSCLDRLDIYKRDKPFELRFPAPDGFPQKNMVVSEYTDVKVHDVRGQENQLSLEKNGFFVMKLHQTLEPADFDSTETIRSKYLPQVAETLKGRLGASRVIVHDYLVRKSHKKFPVATGEVYKWEQPANLLHIDSTPNGTRQVFHGLSQRLLNELSSKRCQYVTVWKPIVGPVRKWPLMMVDTSTVKADVDLEARDMVYYDHVVETHLVYNSDDYKFNYLSNQTTDEAWVILQTDSGTLTGTPHSSFRNPLASDSDPERQSIEVRTLVFYD</sequence>
<comment type="caution">
    <text evidence="2">The sequence shown here is derived from an EMBL/GenBank/DDBJ whole genome shotgun (WGS) entry which is preliminary data.</text>
</comment>
<gene>
    <name evidence="2" type="ORF">IM811_006644</name>
</gene>
<evidence type="ECO:0008006" key="4">
    <source>
        <dbReference type="Google" id="ProtNLM"/>
    </source>
</evidence>
<dbReference type="InterPro" id="IPR044053">
    <property type="entry name" value="AsaB-like"/>
</dbReference>
<evidence type="ECO:0000313" key="3">
    <source>
        <dbReference type="Proteomes" id="UP000616885"/>
    </source>
</evidence>
<organism evidence="2 3">
    <name type="scientific">Bionectria ochroleuca</name>
    <name type="common">Gliocladium roseum</name>
    <dbReference type="NCBI Taxonomy" id="29856"/>
    <lineage>
        <taxon>Eukaryota</taxon>
        <taxon>Fungi</taxon>
        <taxon>Dikarya</taxon>
        <taxon>Ascomycota</taxon>
        <taxon>Pezizomycotina</taxon>
        <taxon>Sordariomycetes</taxon>
        <taxon>Hypocreomycetidae</taxon>
        <taxon>Hypocreales</taxon>
        <taxon>Bionectriaceae</taxon>
        <taxon>Clonostachys</taxon>
    </lineage>
</organism>
<dbReference type="GO" id="GO:0016491">
    <property type="term" value="F:oxidoreductase activity"/>
    <property type="evidence" value="ECO:0007669"/>
    <property type="project" value="InterPro"/>
</dbReference>
<dbReference type="AlphaFoldDB" id="A0A8H7K9H8"/>
<evidence type="ECO:0000313" key="2">
    <source>
        <dbReference type="EMBL" id="KAF9742988.1"/>
    </source>
</evidence>
<reference evidence="2" key="1">
    <citation type="submission" date="2020-10" db="EMBL/GenBank/DDBJ databases">
        <title>High-Quality Genome Resource of Clonostachys rosea strain S41 by Oxford Nanopore Long-Read Sequencing.</title>
        <authorList>
            <person name="Wang H."/>
        </authorList>
    </citation>
    <scope>NUCLEOTIDE SEQUENCE</scope>
    <source>
        <strain evidence="2">S41</strain>
    </source>
</reference>
<dbReference type="PANTHER" id="PTHR34598">
    <property type="entry name" value="BLL6449 PROTEIN"/>
    <property type="match status" value="1"/>
</dbReference>
<evidence type="ECO:0000256" key="1">
    <source>
        <dbReference type="ARBA" id="ARBA00023604"/>
    </source>
</evidence>
<comment type="similarity">
    <text evidence="1">Belongs to the asaB hydroxylase/desaturase family.</text>
</comment>
<name>A0A8H7K9H8_BIOOC</name>